<feature type="coiled-coil region" evidence="1">
    <location>
        <begin position="47"/>
        <end position="81"/>
    </location>
</feature>
<accession>A0A1R1PWZ2</accession>
<dbReference type="EMBL" id="LSSK01000079">
    <property type="protein sequence ID" value="OMH85447.1"/>
    <property type="molecule type" value="Genomic_DNA"/>
</dbReference>
<dbReference type="Proteomes" id="UP000188320">
    <property type="component" value="Unassembled WGS sequence"/>
</dbReference>
<gene>
    <name evidence="3" type="ORF">AX774_g999</name>
</gene>
<dbReference type="OrthoDB" id="10254663at2759"/>
<keyword evidence="1" id="KW-0175">Coiled coil</keyword>
<sequence length="429" mass="49269">MFGREQTKESEYFNVNDMGNQEFRVLSTKLAHLGYSYPLAKNCVPLVNAILQDLELSMKKLQDAQNENSRAKKEMGVLLAENRWLEGNNEMLRLLENTKKVEQSRKEFKNLDLLTVQQARINSLQEEVEVLKAKHTDFVNEIELNQRQLEARDIEILSLNNQIRRDEAKNKKYAAGGGGGSSQETVEAREKRLHDQLEYVQEYADDVEKEKKEIAAAYEDEKDTLRRKLTECREQIENLKRDLAKESGGGEGKKGSFGGTVVADGGSGKGENNVVESTYTSMDNIQPSFQEIKENVNLLVKNMEFRILTLTQSLERMIKEKMYYTGESEEINNIKKELKEIRTVMMQIKNVYLEAGQTRVEFELREKNKTLDSELQVTKQELSNLQSLYRQVDEQLKYERVKLAEQTLKQDSKGVAMPKQEEGVGASSE</sequence>
<reference evidence="4" key="1">
    <citation type="submission" date="2017-01" db="EMBL/GenBank/DDBJ databases">
        <authorList>
            <person name="Wang Y."/>
            <person name="White M."/>
            <person name="Kvist S."/>
            <person name="Moncalvo J.-M."/>
        </authorList>
    </citation>
    <scope>NUCLEOTIDE SEQUENCE [LARGE SCALE GENOMIC DNA]</scope>
    <source>
        <strain evidence="4">COL-18-3</strain>
    </source>
</reference>
<organism evidence="3 4">
    <name type="scientific">Zancudomyces culisetae</name>
    <name type="common">Gut fungus</name>
    <name type="synonym">Smittium culisetae</name>
    <dbReference type="NCBI Taxonomy" id="1213189"/>
    <lineage>
        <taxon>Eukaryota</taxon>
        <taxon>Fungi</taxon>
        <taxon>Fungi incertae sedis</taxon>
        <taxon>Zoopagomycota</taxon>
        <taxon>Kickxellomycotina</taxon>
        <taxon>Harpellomycetes</taxon>
        <taxon>Harpellales</taxon>
        <taxon>Legeriomycetaceae</taxon>
        <taxon>Zancudomyces</taxon>
    </lineage>
</organism>
<proteinExistence type="predicted"/>
<feature type="coiled-coil region" evidence="1">
    <location>
        <begin position="331"/>
        <end position="395"/>
    </location>
</feature>
<protein>
    <submittedName>
        <fullName evidence="3">Uncharacterized protein</fullName>
    </submittedName>
</protein>
<evidence type="ECO:0000313" key="4">
    <source>
        <dbReference type="Proteomes" id="UP000188320"/>
    </source>
</evidence>
<evidence type="ECO:0000313" key="3">
    <source>
        <dbReference type="EMBL" id="OMH85447.1"/>
    </source>
</evidence>
<keyword evidence="4" id="KW-1185">Reference proteome</keyword>
<evidence type="ECO:0000256" key="1">
    <source>
        <dbReference type="SAM" id="Coils"/>
    </source>
</evidence>
<feature type="coiled-coil region" evidence="1">
    <location>
        <begin position="114"/>
        <end position="141"/>
    </location>
</feature>
<feature type="compositionally biased region" description="Gly residues" evidence="2">
    <location>
        <begin position="247"/>
        <end position="258"/>
    </location>
</feature>
<comment type="caution">
    <text evidence="3">The sequence shown here is derived from an EMBL/GenBank/DDBJ whole genome shotgun (WGS) entry which is preliminary data.</text>
</comment>
<name>A0A1R1PWZ2_ZANCU</name>
<feature type="region of interest" description="Disordered" evidence="2">
    <location>
        <begin position="245"/>
        <end position="269"/>
    </location>
</feature>
<dbReference type="AlphaFoldDB" id="A0A1R1PWZ2"/>
<feature type="region of interest" description="Disordered" evidence="2">
    <location>
        <begin position="409"/>
        <end position="429"/>
    </location>
</feature>
<evidence type="ECO:0000256" key="2">
    <source>
        <dbReference type="SAM" id="MobiDB-lite"/>
    </source>
</evidence>